<reference evidence="1" key="1">
    <citation type="submission" date="2021-06" db="EMBL/GenBank/DDBJ databases">
        <title>Comparative genomics, transcriptomics and evolutionary studies reveal genomic signatures of adaptation to plant cell wall in hemibiotrophic fungi.</title>
        <authorList>
            <consortium name="DOE Joint Genome Institute"/>
            <person name="Baroncelli R."/>
            <person name="Diaz J.F."/>
            <person name="Benocci T."/>
            <person name="Peng M."/>
            <person name="Battaglia E."/>
            <person name="Haridas S."/>
            <person name="Andreopoulos W."/>
            <person name="Labutti K."/>
            <person name="Pangilinan J."/>
            <person name="Floch G.L."/>
            <person name="Makela M.R."/>
            <person name="Henrissat B."/>
            <person name="Grigoriev I.V."/>
            <person name="Crouch J.A."/>
            <person name="De Vries R.P."/>
            <person name="Sukno S.A."/>
            <person name="Thon M.R."/>
        </authorList>
    </citation>
    <scope>NUCLEOTIDE SEQUENCE</scope>
    <source>
        <strain evidence="1">MAFF235873</strain>
    </source>
</reference>
<dbReference type="AlphaFoldDB" id="A0AAD9LU63"/>
<accession>A0AAD9LU63</accession>
<evidence type="ECO:0000313" key="1">
    <source>
        <dbReference type="EMBL" id="KAK2020472.1"/>
    </source>
</evidence>
<protein>
    <submittedName>
        <fullName evidence="1">Uncharacterized protein</fullName>
    </submittedName>
</protein>
<name>A0AAD9LU63_9PEZI</name>
<comment type="caution">
    <text evidence="1">The sequence shown here is derived from an EMBL/GenBank/DDBJ whole genome shotgun (WGS) entry which is preliminary data.</text>
</comment>
<proteinExistence type="predicted"/>
<keyword evidence="2" id="KW-1185">Reference proteome</keyword>
<gene>
    <name evidence="1" type="ORF">LX32DRAFT_323027</name>
</gene>
<dbReference type="EMBL" id="MU843239">
    <property type="protein sequence ID" value="KAK2020472.1"/>
    <property type="molecule type" value="Genomic_DNA"/>
</dbReference>
<sequence length="79" mass="8946">MEPVISTPSLDLLILLEAVRARSFYKFRRASQPPLCTRNCNTTYNLGDHDQDPPTMKWRTPLEVPCVSPRTNIMLTNGG</sequence>
<evidence type="ECO:0000313" key="2">
    <source>
        <dbReference type="Proteomes" id="UP001232148"/>
    </source>
</evidence>
<organism evidence="1 2">
    <name type="scientific">Colletotrichum zoysiae</name>
    <dbReference type="NCBI Taxonomy" id="1216348"/>
    <lineage>
        <taxon>Eukaryota</taxon>
        <taxon>Fungi</taxon>
        <taxon>Dikarya</taxon>
        <taxon>Ascomycota</taxon>
        <taxon>Pezizomycotina</taxon>
        <taxon>Sordariomycetes</taxon>
        <taxon>Hypocreomycetidae</taxon>
        <taxon>Glomerellales</taxon>
        <taxon>Glomerellaceae</taxon>
        <taxon>Colletotrichum</taxon>
        <taxon>Colletotrichum graminicola species complex</taxon>
    </lineage>
</organism>
<dbReference type="Proteomes" id="UP001232148">
    <property type="component" value="Unassembled WGS sequence"/>
</dbReference>